<evidence type="ECO:0000313" key="7">
    <source>
        <dbReference type="Proteomes" id="UP000030185"/>
    </source>
</evidence>
<dbReference type="AlphaFoldDB" id="A0A098LG10"/>
<dbReference type="GO" id="GO:0003677">
    <property type="term" value="F:DNA binding"/>
    <property type="evidence" value="ECO:0007669"/>
    <property type="project" value="InterPro"/>
</dbReference>
<evidence type="ECO:0000256" key="5">
    <source>
        <dbReference type="HAMAP-Rule" id="MF_00527"/>
    </source>
</evidence>
<dbReference type="STRING" id="153721.MYP_2628"/>
<dbReference type="Proteomes" id="UP000030185">
    <property type="component" value="Unassembled WGS sequence"/>
</dbReference>
<proteinExistence type="inferred from homology"/>
<dbReference type="RefSeq" id="WP_045464045.1">
    <property type="nucleotide sequence ID" value="NZ_BBLT01000005.1"/>
</dbReference>
<evidence type="ECO:0000256" key="4">
    <source>
        <dbReference type="ARBA" id="ARBA00023204"/>
    </source>
</evidence>
<dbReference type="InterPro" id="IPR036995">
    <property type="entry name" value="MPG_sf"/>
</dbReference>
<keyword evidence="2 5" id="KW-0227">DNA damage</keyword>
<dbReference type="GO" id="GO:0006284">
    <property type="term" value="P:base-excision repair"/>
    <property type="evidence" value="ECO:0007669"/>
    <property type="project" value="InterPro"/>
</dbReference>
<dbReference type="eggNOG" id="COG2094">
    <property type="taxonomic scope" value="Bacteria"/>
</dbReference>
<accession>A0A098LG10</accession>
<dbReference type="Pfam" id="PF02245">
    <property type="entry name" value="Pur_DNA_glyco"/>
    <property type="match status" value="1"/>
</dbReference>
<dbReference type="HAMAP" id="MF_00527">
    <property type="entry name" value="3MGH"/>
    <property type="match status" value="1"/>
</dbReference>
<dbReference type="PANTHER" id="PTHR10429">
    <property type="entry name" value="DNA-3-METHYLADENINE GLYCOSYLASE"/>
    <property type="match status" value="1"/>
</dbReference>
<protein>
    <recommendedName>
        <fullName evidence="5">Putative 3-methyladenine DNA glycosylase</fullName>
        <ecNumber evidence="5">3.2.2.-</ecNumber>
    </recommendedName>
</protein>
<dbReference type="GO" id="GO:0003905">
    <property type="term" value="F:alkylbase DNA N-glycosylase activity"/>
    <property type="evidence" value="ECO:0007669"/>
    <property type="project" value="InterPro"/>
</dbReference>
<dbReference type="EMBL" id="BBLT01000005">
    <property type="protein sequence ID" value="GAL85399.1"/>
    <property type="molecule type" value="Genomic_DNA"/>
</dbReference>
<keyword evidence="3 5" id="KW-0378">Hydrolase</keyword>
<dbReference type="NCBIfam" id="TIGR00567">
    <property type="entry name" value="3mg"/>
    <property type="match status" value="1"/>
</dbReference>
<dbReference type="SUPFAM" id="SSF50486">
    <property type="entry name" value="FMT C-terminal domain-like"/>
    <property type="match status" value="1"/>
</dbReference>
<name>A0A098LG10_9BACT</name>
<dbReference type="OrthoDB" id="9794313at2"/>
<dbReference type="Gene3D" id="3.10.300.10">
    <property type="entry name" value="Methylpurine-DNA glycosylase (MPG)"/>
    <property type="match status" value="1"/>
</dbReference>
<evidence type="ECO:0000256" key="1">
    <source>
        <dbReference type="ARBA" id="ARBA00009232"/>
    </source>
</evidence>
<dbReference type="EC" id="3.2.2.-" evidence="5"/>
<gene>
    <name evidence="6" type="ORF">MYP_2628</name>
</gene>
<reference evidence="6 7" key="1">
    <citation type="submission" date="2014-09" db="EMBL/GenBank/DDBJ databases">
        <title>Sporocytophaga myxococcoides PG-01 genome sequencing.</title>
        <authorList>
            <person name="Liu L."/>
            <person name="Gao P.J."/>
            <person name="Chen G.J."/>
            <person name="Wang L.S."/>
        </authorList>
    </citation>
    <scope>NUCLEOTIDE SEQUENCE [LARGE SCALE GENOMIC DNA]</scope>
    <source>
        <strain evidence="6 7">PG-01</strain>
    </source>
</reference>
<evidence type="ECO:0000313" key="6">
    <source>
        <dbReference type="EMBL" id="GAL85399.1"/>
    </source>
</evidence>
<dbReference type="InterPro" id="IPR003180">
    <property type="entry name" value="MPG"/>
</dbReference>
<dbReference type="CDD" id="cd00540">
    <property type="entry name" value="AAG"/>
    <property type="match status" value="1"/>
</dbReference>
<comment type="caution">
    <text evidence="6">The sequence shown here is derived from an EMBL/GenBank/DDBJ whole genome shotgun (WGS) entry which is preliminary data.</text>
</comment>
<dbReference type="FunFam" id="3.10.300.10:FF:000001">
    <property type="entry name" value="Putative 3-methyladenine DNA glycosylase"/>
    <property type="match status" value="1"/>
</dbReference>
<dbReference type="PANTHER" id="PTHR10429:SF0">
    <property type="entry name" value="DNA-3-METHYLADENINE GLYCOSYLASE"/>
    <property type="match status" value="1"/>
</dbReference>
<keyword evidence="7" id="KW-1185">Reference proteome</keyword>
<sequence>MKLTKAFYTREDVITISKELLGKYLVTFIDGRLTSGMIVETEAYLGAEDKASHAYGNRKTKRTEPFYKEGGIAYVYMCYGIHYLFNIITNKTDIPHAVLIRALEPSEGLDAMLERRKKTKLQPELTAGPGALSVALGISANHNETDLSGNEIWVEDRGVIVKNNEIIASPRVGVAYAKEYALKPWRFRIKDNPYTSKAR</sequence>
<evidence type="ECO:0000256" key="2">
    <source>
        <dbReference type="ARBA" id="ARBA00022763"/>
    </source>
</evidence>
<evidence type="ECO:0000256" key="3">
    <source>
        <dbReference type="ARBA" id="ARBA00022801"/>
    </source>
</evidence>
<keyword evidence="4 5" id="KW-0234">DNA repair</keyword>
<dbReference type="InterPro" id="IPR011034">
    <property type="entry name" value="Formyl_transferase-like_C_sf"/>
</dbReference>
<comment type="similarity">
    <text evidence="1 5">Belongs to the DNA glycosylase MPG family.</text>
</comment>
<organism evidence="6 7">
    <name type="scientific">Sporocytophaga myxococcoides</name>
    <dbReference type="NCBI Taxonomy" id="153721"/>
    <lineage>
        <taxon>Bacteria</taxon>
        <taxon>Pseudomonadati</taxon>
        <taxon>Bacteroidota</taxon>
        <taxon>Cytophagia</taxon>
        <taxon>Cytophagales</taxon>
        <taxon>Cytophagaceae</taxon>
        <taxon>Sporocytophaga</taxon>
    </lineage>
</organism>